<dbReference type="SUPFAM" id="SSF56563">
    <property type="entry name" value="Major capsid protein gp5"/>
    <property type="match status" value="1"/>
</dbReference>
<gene>
    <name evidence="3" type="ORF">IPJ38_15360</name>
</gene>
<comment type="subcellular location">
    <subcellularLocation>
        <location evidence="1">Virion</location>
    </subcellularLocation>
</comment>
<name>A0A935KBC2_9RHOO</name>
<evidence type="ECO:0000256" key="1">
    <source>
        <dbReference type="ARBA" id="ARBA00004328"/>
    </source>
</evidence>
<dbReference type="Proteomes" id="UP000739411">
    <property type="component" value="Unassembled WGS sequence"/>
</dbReference>
<sequence length="370" mass="39232">MNYQTMPKDEDERFGKMVRNFRVGNIIRGMVDPSFSAWGLEQEVSQELARRSATKPNGFLIPFEVLTRGLLVGTPTAGGHTVATNLLSNKFIDLLRPTSIVANLGATYLTGLVAKVAIPRGTGASTAYWVAENGSVTESQQSFDQLSMEPKTLAAYTDVSRKMLLQSGLDISAFVISDLRASLGQELDRVVFNGSGSGSEPSGILNNAGISTVALGTNGAALTWGNLVDLETAISQANANGESMAYVTTKQARGKLSNTLNVPTYGDFIWQNSPNPKLPGEGVVNGLRAVATTLLPSNLSKGSASGVCSSMILGAWADLLVGQWGAGLDIVLDPYTHSSNGALRVVAMTDVDFAVRHNESFVKVKDILTT</sequence>
<evidence type="ECO:0000259" key="2">
    <source>
        <dbReference type="Pfam" id="PF05065"/>
    </source>
</evidence>
<dbReference type="NCBIfam" id="TIGR01554">
    <property type="entry name" value="major_cap_HK97"/>
    <property type="match status" value="1"/>
</dbReference>
<comment type="caution">
    <text evidence="3">The sequence shown here is derived from an EMBL/GenBank/DDBJ whole genome shotgun (WGS) entry which is preliminary data.</text>
</comment>
<dbReference type="InterPro" id="IPR024455">
    <property type="entry name" value="Phage_capsid"/>
</dbReference>
<dbReference type="Pfam" id="PF05065">
    <property type="entry name" value="Phage_capsid"/>
    <property type="match status" value="1"/>
</dbReference>
<dbReference type="InterPro" id="IPR054612">
    <property type="entry name" value="Phage_capsid-like_C"/>
</dbReference>
<dbReference type="AlphaFoldDB" id="A0A935KBC2"/>
<proteinExistence type="predicted"/>
<dbReference type="Gene3D" id="3.30.2400.10">
    <property type="entry name" value="Major capsid protein gp5"/>
    <property type="match status" value="1"/>
</dbReference>
<dbReference type="EMBL" id="JADJMS010000037">
    <property type="protein sequence ID" value="MBK7416265.1"/>
    <property type="molecule type" value="Genomic_DNA"/>
</dbReference>
<reference evidence="3 4" key="1">
    <citation type="submission" date="2020-10" db="EMBL/GenBank/DDBJ databases">
        <title>Connecting structure to function with the recovery of over 1000 high-quality activated sludge metagenome-assembled genomes encoding full-length rRNA genes using long-read sequencing.</title>
        <authorList>
            <person name="Singleton C.M."/>
            <person name="Petriglieri F."/>
            <person name="Kristensen J.M."/>
            <person name="Kirkegaard R.H."/>
            <person name="Michaelsen T.Y."/>
            <person name="Andersen M.H."/>
            <person name="Karst S.M."/>
            <person name="Dueholm M.S."/>
            <person name="Nielsen P.H."/>
            <person name="Albertsen M."/>
        </authorList>
    </citation>
    <scope>NUCLEOTIDE SEQUENCE [LARGE SCALE GENOMIC DNA]</scope>
    <source>
        <strain evidence="3">EsbW_18-Q3-R4-48_BATAC.463</strain>
    </source>
</reference>
<organism evidence="3 4">
    <name type="scientific">Candidatus Dechloromonas phosphorivorans</name>
    <dbReference type="NCBI Taxonomy" id="2899244"/>
    <lineage>
        <taxon>Bacteria</taxon>
        <taxon>Pseudomonadati</taxon>
        <taxon>Pseudomonadota</taxon>
        <taxon>Betaproteobacteria</taxon>
        <taxon>Rhodocyclales</taxon>
        <taxon>Azonexaceae</taxon>
        <taxon>Dechloromonas</taxon>
    </lineage>
</organism>
<evidence type="ECO:0000313" key="3">
    <source>
        <dbReference type="EMBL" id="MBK7416265.1"/>
    </source>
</evidence>
<evidence type="ECO:0000313" key="4">
    <source>
        <dbReference type="Proteomes" id="UP000739411"/>
    </source>
</evidence>
<feature type="domain" description="Phage capsid-like C-terminal" evidence="2">
    <location>
        <begin position="78"/>
        <end position="365"/>
    </location>
</feature>
<accession>A0A935KBC2</accession>
<protein>
    <submittedName>
        <fullName evidence="3">Phage major capsid protein</fullName>
    </submittedName>
</protein>